<keyword evidence="15" id="KW-1185">Reference proteome</keyword>
<comment type="cofactor">
    <cofactor evidence="11">
        <name>[4Fe-4S] cluster</name>
        <dbReference type="ChEBI" id="CHEBI:49883"/>
    </cofactor>
    <text evidence="11">Binds 1 [4Fe-4S] cluster per subunit. Following nitrosylation of the [4Fe-4S] cluster binds 1 [4Fe-8(NO)] cluster per subunit.</text>
</comment>
<dbReference type="PANTHER" id="PTHR38839">
    <property type="entry name" value="TRANSCRIPTIONAL REGULATOR WHID-RELATED"/>
    <property type="match status" value="1"/>
</dbReference>
<keyword evidence="11" id="KW-0963">Cytoplasm</keyword>
<evidence type="ECO:0000256" key="4">
    <source>
        <dbReference type="ARBA" id="ARBA00022723"/>
    </source>
</evidence>
<evidence type="ECO:0000256" key="3">
    <source>
        <dbReference type="ARBA" id="ARBA00022485"/>
    </source>
</evidence>
<evidence type="ECO:0000259" key="13">
    <source>
        <dbReference type="PROSITE" id="PS51674"/>
    </source>
</evidence>
<comment type="caution">
    <text evidence="14">The sequence shown here is derived from an EMBL/GenBank/DDBJ whole genome shotgun (WGS) entry which is preliminary data.</text>
</comment>
<feature type="binding site" evidence="11">
    <location>
        <position position="41"/>
    </location>
    <ligand>
        <name>[4Fe-4S] cluster</name>
        <dbReference type="ChEBI" id="CHEBI:49883"/>
    </ligand>
</feature>
<dbReference type="PROSITE" id="PS51674">
    <property type="entry name" value="4FE4S_WBL"/>
    <property type="match status" value="1"/>
</dbReference>
<feature type="compositionally biased region" description="Low complexity" evidence="12">
    <location>
        <begin position="75"/>
        <end position="85"/>
    </location>
</feature>
<keyword evidence="3 11" id="KW-0004">4Fe-4S</keyword>
<dbReference type="Pfam" id="PF02467">
    <property type="entry name" value="Whib"/>
    <property type="match status" value="1"/>
</dbReference>
<evidence type="ECO:0000256" key="7">
    <source>
        <dbReference type="ARBA" id="ARBA00023015"/>
    </source>
</evidence>
<dbReference type="PANTHER" id="PTHR38839:SF6">
    <property type="entry name" value="TRANSCRIPTIONAL REGULATOR WHIB1"/>
    <property type="match status" value="1"/>
</dbReference>
<evidence type="ECO:0000256" key="10">
    <source>
        <dbReference type="ARBA" id="ARBA00023163"/>
    </source>
</evidence>
<dbReference type="EMBL" id="JAUSUT010000001">
    <property type="protein sequence ID" value="MDQ0376525.1"/>
    <property type="molecule type" value="Genomic_DNA"/>
</dbReference>
<evidence type="ECO:0000313" key="14">
    <source>
        <dbReference type="EMBL" id="MDQ0376525.1"/>
    </source>
</evidence>
<organism evidence="14 15">
    <name type="scientific">Amycolatopsis thermophila</name>
    <dbReference type="NCBI Taxonomy" id="206084"/>
    <lineage>
        <taxon>Bacteria</taxon>
        <taxon>Bacillati</taxon>
        <taxon>Actinomycetota</taxon>
        <taxon>Actinomycetes</taxon>
        <taxon>Pseudonocardiales</taxon>
        <taxon>Pseudonocardiaceae</taxon>
        <taxon>Amycolatopsis</taxon>
    </lineage>
</organism>
<evidence type="ECO:0000256" key="9">
    <source>
        <dbReference type="ARBA" id="ARBA00023157"/>
    </source>
</evidence>
<proteinExistence type="inferred from homology"/>
<feature type="binding site" evidence="11">
    <location>
        <position position="50"/>
    </location>
    <ligand>
        <name>[4Fe-4S] cluster</name>
        <dbReference type="ChEBI" id="CHEBI:49883"/>
    </ligand>
</feature>
<comment type="function">
    <text evidence="11">Acts as a transcriptional regulator. Probably redox-responsive. The apo- but not holo-form probably binds DNA.</text>
</comment>
<sequence>MSADWKTRAVCRAEDPETFFPVGEPGTPGYDRQAARAKAVCHHCPVQAECLAYGMSDDNGIYGGTTPAERRSARRQAASRNLTPV</sequence>
<comment type="similarity">
    <text evidence="2 11">Belongs to the WhiB family.</text>
</comment>
<keyword evidence="8 11" id="KW-0238">DNA-binding</keyword>
<feature type="binding site" evidence="11">
    <location>
        <position position="11"/>
    </location>
    <ligand>
        <name>[4Fe-4S] cluster</name>
        <dbReference type="ChEBI" id="CHEBI:49883"/>
    </ligand>
</feature>
<evidence type="ECO:0000256" key="12">
    <source>
        <dbReference type="SAM" id="MobiDB-lite"/>
    </source>
</evidence>
<dbReference type="InterPro" id="IPR003482">
    <property type="entry name" value="Whib"/>
</dbReference>
<feature type="region of interest" description="Disordered" evidence="12">
    <location>
        <begin position="63"/>
        <end position="85"/>
    </location>
</feature>
<dbReference type="RefSeq" id="WP_306988420.1">
    <property type="nucleotide sequence ID" value="NZ_JAUSUT010000001.1"/>
</dbReference>
<protein>
    <recommendedName>
        <fullName evidence="11">Transcriptional regulator WhiB</fullName>
    </recommendedName>
</protein>
<comment type="PTM">
    <text evidence="11">Upon Fe-S cluster removal intramolecular disulfide bonds are formed.</text>
</comment>
<keyword evidence="10 11" id="KW-0804">Transcription</keyword>
<accession>A0ABU0ENE9</accession>
<keyword evidence="6 11" id="KW-0411">Iron-sulfur</keyword>
<comment type="PTM">
    <text evidence="11">The Fe-S cluster can be nitrosylated by nitric oxide (NO).</text>
</comment>
<evidence type="ECO:0000256" key="5">
    <source>
        <dbReference type="ARBA" id="ARBA00023004"/>
    </source>
</evidence>
<feature type="domain" description="4Fe-4S Wbl-type" evidence="13">
    <location>
        <begin position="10"/>
        <end position="72"/>
    </location>
</feature>
<evidence type="ECO:0000313" key="15">
    <source>
        <dbReference type="Proteomes" id="UP001229651"/>
    </source>
</evidence>
<keyword evidence="9 11" id="KW-1015">Disulfide bond</keyword>
<evidence type="ECO:0000256" key="11">
    <source>
        <dbReference type="HAMAP-Rule" id="MF_01479"/>
    </source>
</evidence>
<evidence type="ECO:0000256" key="6">
    <source>
        <dbReference type="ARBA" id="ARBA00023014"/>
    </source>
</evidence>
<gene>
    <name evidence="11" type="primary">whiB</name>
    <name evidence="14" type="ORF">FB470_000519</name>
</gene>
<evidence type="ECO:0000256" key="2">
    <source>
        <dbReference type="ARBA" id="ARBA00006597"/>
    </source>
</evidence>
<evidence type="ECO:0000256" key="8">
    <source>
        <dbReference type="ARBA" id="ARBA00023125"/>
    </source>
</evidence>
<keyword evidence="4 11" id="KW-0479">Metal-binding</keyword>
<reference evidence="14 15" key="1">
    <citation type="submission" date="2023-07" db="EMBL/GenBank/DDBJ databases">
        <title>Sequencing the genomes of 1000 actinobacteria strains.</title>
        <authorList>
            <person name="Klenk H.-P."/>
        </authorList>
    </citation>
    <scope>NUCLEOTIDE SEQUENCE [LARGE SCALE GENOMIC DNA]</scope>
    <source>
        <strain evidence="14 15">DSM 45805</strain>
    </source>
</reference>
<name>A0ABU0ENE9_9PSEU</name>
<feature type="binding site" evidence="11">
    <location>
        <position position="44"/>
    </location>
    <ligand>
        <name>[4Fe-4S] cluster</name>
        <dbReference type="ChEBI" id="CHEBI:49883"/>
    </ligand>
</feature>
<keyword evidence="7 11" id="KW-0805">Transcription regulation</keyword>
<evidence type="ECO:0000256" key="1">
    <source>
        <dbReference type="ARBA" id="ARBA00004496"/>
    </source>
</evidence>
<dbReference type="Proteomes" id="UP001229651">
    <property type="component" value="Unassembled WGS sequence"/>
</dbReference>
<comment type="subcellular location">
    <subcellularLocation>
        <location evidence="1 11">Cytoplasm</location>
    </subcellularLocation>
</comment>
<dbReference type="HAMAP" id="MF_01479">
    <property type="entry name" value="WhiB"/>
    <property type="match status" value="1"/>
</dbReference>
<dbReference type="InterPro" id="IPR034768">
    <property type="entry name" value="4FE4S_WBL"/>
</dbReference>
<keyword evidence="5 11" id="KW-0408">Iron</keyword>